<dbReference type="Proteomes" id="UP000240572">
    <property type="component" value="Unassembled WGS sequence"/>
</dbReference>
<dbReference type="AlphaFoldDB" id="A0A2P8D0B2"/>
<evidence type="ECO:0000313" key="2">
    <source>
        <dbReference type="EMBL" id="PSK90655.1"/>
    </source>
</evidence>
<feature type="domain" description="Methyltransferase type 11" evidence="1">
    <location>
        <begin position="135"/>
        <end position="183"/>
    </location>
</feature>
<reference evidence="2 3" key="1">
    <citation type="submission" date="2018-03" db="EMBL/GenBank/DDBJ databases">
        <title>Genomic Encyclopedia of Type Strains, Phase III (KMG-III): the genomes of soil and plant-associated and newly described type strains.</title>
        <authorList>
            <person name="Whitman W."/>
        </authorList>
    </citation>
    <scope>NUCLEOTIDE SEQUENCE [LARGE SCALE GENOMIC DNA]</scope>
    <source>
        <strain evidence="2 3">CGMCC 1.12700</strain>
    </source>
</reference>
<organism evidence="2 3">
    <name type="scientific">Taibaiella chishuiensis</name>
    <dbReference type="NCBI Taxonomy" id="1434707"/>
    <lineage>
        <taxon>Bacteria</taxon>
        <taxon>Pseudomonadati</taxon>
        <taxon>Bacteroidota</taxon>
        <taxon>Chitinophagia</taxon>
        <taxon>Chitinophagales</taxon>
        <taxon>Chitinophagaceae</taxon>
        <taxon>Taibaiella</taxon>
    </lineage>
</organism>
<dbReference type="InterPro" id="IPR013216">
    <property type="entry name" value="Methyltransf_11"/>
</dbReference>
<gene>
    <name evidence="2" type="ORF">B0I18_10765</name>
</gene>
<dbReference type="OrthoDB" id="3896938at2"/>
<keyword evidence="2" id="KW-0808">Transferase</keyword>
<dbReference type="InterPro" id="IPR029063">
    <property type="entry name" value="SAM-dependent_MTases_sf"/>
</dbReference>
<protein>
    <submittedName>
        <fullName evidence="2">Methyltransferase family protein</fullName>
    </submittedName>
</protein>
<keyword evidence="2" id="KW-0489">Methyltransferase</keyword>
<dbReference type="CDD" id="cd02440">
    <property type="entry name" value="AdoMet_MTases"/>
    <property type="match status" value="1"/>
</dbReference>
<comment type="caution">
    <text evidence="2">The sequence shown here is derived from an EMBL/GenBank/DDBJ whole genome shotgun (WGS) entry which is preliminary data.</text>
</comment>
<evidence type="ECO:0000313" key="3">
    <source>
        <dbReference type="Proteomes" id="UP000240572"/>
    </source>
</evidence>
<name>A0A2P8D0B2_9BACT</name>
<keyword evidence="3" id="KW-1185">Reference proteome</keyword>
<dbReference type="EMBL" id="PYGD01000007">
    <property type="protein sequence ID" value="PSK90655.1"/>
    <property type="molecule type" value="Genomic_DNA"/>
</dbReference>
<dbReference type="GO" id="GO:0032259">
    <property type="term" value="P:methylation"/>
    <property type="evidence" value="ECO:0007669"/>
    <property type="project" value="UniProtKB-KW"/>
</dbReference>
<dbReference type="GO" id="GO:0008757">
    <property type="term" value="F:S-adenosylmethionine-dependent methyltransferase activity"/>
    <property type="evidence" value="ECO:0007669"/>
    <property type="project" value="InterPro"/>
</dbReference>
<accession>A0A2P8D0B2</accession>
<evidence type="ECO:0000259" key="1">
    <source>
        <dbReference type="Pfam" id="PF08241"/>
    </source>
</evidence>
<sequence>MKTSLVIFFKRVLPFPLRIQLRKLNWRRRYLTEAMLHPAKAPVYCPIAEKEYKCFIPERHDIWPSQISPENGARSRHRLIWLYLKRETGIFKDKCSLLHIAPEHCYFQKLKDLKNLDYMPGDKMVDGYGKQSGVAYMDLLDLKIKDGTIDYLLCNQVLEHIPDDRKAISEIYRVLKPGATAIITVPIDENIKETYEDFSITAPAEREKHFGQWDHVRWYSTDVKDRFEEAGFSVDLVRYGKQFSAEDYVRFGLCDDLLIIAKKNK</sequence>
<dbReference type="SUPFAM" id="SSF53335">
    <property type="entry name" value="S-adenosyl-L-methionine-dependent methyltransferases"/>
    <property type="match status" value="1"/>
</dbReference>
<proteinExistence type="predicted"/>
<dbReference type="Gene3D" id="3.40.50.150">
    <property type="entry name" value="Vaccinia Virus protein VP39"/>
    <property type="match status" value="1"/>
</dbReference>
<dbReference type="Pfam" id="PF08241">
    <property type="entry name" value="Methyltransf_11"/>
    <property type="match status" value="1"/>
</dbReference>